<evidence type="ECO:0000256" key="5">
    <source>
        <dbReference type="ARBA" id="ARBA00022801"/>
    </source>
</evidence>
<keyword evidence="8 9" id="KW-0961">Cell wall biogenesis/degradation</keyword>
<feature type="active site" description="Proton donor/acceptor" evidence="9">
    <location>
        <position position="69"/>
    </location>
</feature>
<dbReference type="UniPathway" id="UPA00219"/>
<organism evidence="12 13">
    <name type="scientific">Dethiobacter alkaliphilus AHT 1</name>
    <dbReference type="NCBI Taxonomy" id="555088"/>
    <lineage>
        <taxon>Bacteria</taxon>
        <taxon>Bacillati</taxon>
        <taxon>Bacillota</taxon>
        <taxon>Dethiobacteria</taxon>
        <taxon>Dethiobacterales</taxon>
        <taxon>Dethiobacteraceae</taxon>
        <taxon>Dethiobacter</taxon>
    </lineage>
</organism>
<dbReference type="GO" id="GO:0071972">
    <property type="term" value="F:peptidoglycan L,D-transpeptidase activity"/>
    <property type="evidence" value="ECO:0007669"/>
    <property type="project" value="TreeGrafter"/>
</dbReference>
<dbReference type="GO" id="GO:0018104">
    <property type="term" value="P:peptidoglycan-protein cross-linking"/>
    <property type="evidence" value="ECO:0007669"/>
    <property type="project" value="TreeGrafter"/>
</dbReference>
<dbReference type="GO" id="GO:0016757">
    <property type="term" value="F:glycosyltransferase activity"/>
    <property type="evidence" value="ECO:0007669"/>
    <property type="project" value="UniProtKB-KW"/>
</dbReference>
<keyword evidence="5" id="KW-0378">Hydrolase</keyword>
<name>C0GJB9_DETAL</name>
<dbReference type="RefSeq" id="WP_008518118.1">
    <property type="nucleotide sequence ID" value="NZ_ACJM01000015.1"/>
</dbReference>
<dbReference type="GO" id="GO:0071555">
    <property type="term" value="P:cell wall organization"/>
    <property type="evidence" value="ECO:0007669"/>
    <property type="project" value="UniProtKB-UniRule"/>
</dbReference>
<evidence type="ECO:0000313" key="12">
    <source>
        <dbReference type="EMBL" id="EEG76604.1"/>
    </source>
</evidence>
<feature type="domain" description="LysM" evidence="10">
    <location>
        <begin position="124"/>
        <end position="168"/>
    </location>
</feature>
<dbReference type="PANTHER" id="PTHR30582:SF24">
    <property type="entry name" value="L,D-TRANSPEPTIDASE ERFK_SRFK-RELATED"/>
    <property type="match status" value="1"/>
</dbReference>
<evidence type="ECO:0000256" key="7">
    <source>
        <dbReference type="ARBA" id="ARBA00022984"/>
    </source>
</evidence>
<feature type="active site" description="Nucleophile" evidence="9">
    <location>
        <position position="85"/>
    </location>
</feature>
<dbReference type="PROSITE" id="PS52029">
    <property type="entry name" value="LD_TPASE"/>
    <property type="match status" value="1"/>
</dbReference>
<dbReference type="Pfam" id="PF01476">
    <property type="entry name" value="LysM"/>
    <property type="match status" value="1"/>
</dbReference>
<gene>
    <name evidence="12" type="ORF">DealDRAFT_2578</name>
</gene>
<dbReference type="STRING" id="555088.DealDRAFT_2578"/>
<evidence type="ECO:0000256" key="6">
    <source>
        <dbReference type="ARBA" id="ARBA00022960"/>
    </source>
</evidence>
<dbReference type="InterPro" id="IPR050979">
    <property type="entry name" value="LD-transpeptidase"/>
</dbReference>
<comment type="similarity">
    <text evidence="2">Belongs to the YkuD family.</text>
</comment>
<reference evidence="12 13" key="1">
    <citation type="submission" date="2009-02" db="EMBL/GenBank/DDBJ databases">
        <title>Sequencing of the draft genome and assembly of Dethiobacter alkaliphilus AHT 1.</title>
        <authorList>
            <consortium name="US DOE Joint Genome Institute (JGI-PGF)"/>
            <person name="Lucas S."/>
            <person name="Copeland A."/>
            <person name="Lapidus A."/>
            <person name="Glavina del Rio T."/>
            <person name="Dalin E."/>
            <person name="Tice H."/>
            <person name="Bruce D."/>
            <person name="Goodwin L."/>
            <person name="Pitluck S."/>
            <person name="Larimer F."/>
            <person name="Land M.L."/>
            <person name="Hauser L."/>
            <person name="Muyzer G."/>
        </authorList>
    </citation>
    <scope>NUCLEOTIDE SEQUENCE [LARGE SCALE GENOMIC DNA]</scope>
    <source>
        <strain evidence="12 13">AHT 1</strain>
    </source>
</reference>
<dbReference type="Gene3D" id="3.10.350.10">
    <property type="entry name" value="LysM domain"/>
    <property type="match status" value="1"/>
</dbReference>
<dbReference type="CDD" id="cd16913">
    <property type="entry name" value="YkuD_like"/>
    <property type="match status" value="1"/>
</dbReference>
<accession>C0GJB9</accession>
<keyword evidence="4" id="KW-0808">Transferase</keyword>
<proteinExistence type="inferred from homology"/>
<dbReference type="Gene3D" id="2.40.440.10">
    <property type="entry name" value="L,D-transpeptidase catalytic domain-like"/>
    <property type="match status" value="1"/>
</dbReference>
<dbReference type="PROSITE" id="PS51782">
    <property type="entry name" value="LYSM"/>
    <property type="match status" value="1"/>
</dbReference>
<dbReference type="InterPro" id="IPR038063">
    <property type="entry name" value="Transpep_catalytic_dom"/>
</dbReference>
<evidence type="ECO:0000256" key="3">
    <source>
        <dbReference type="ARBA" id="ARBA00022676"/>
    </source>
</evidence>
<evidence type="ECO:0000313" key="13">
    <source>
        <dbReference type="Proteomes" id="UP000006443"/>
    </source>
</evidence>
<evidence type="ECO:0000256" key="4">
    <source>
        <dbReference type="ARBA" id="ARBA00022679"/>
    </source>
</evidence>
<feature type="domain" description="L,D-TPase catalytic" evidence="11">
    <location>
        <begin position="2"/>
        <end position="109"/>
    </location>
</feature>
<evidence type="ECO:0000256" key="8">
    <source>
        <dbReference type="ARBA" id="ARBA00023316"/>
    </source>
</evidence>
<dbReference type="Proteomes" id="UP000006443">
    <property type="component" value="Unassembled WGS sequence"/>
</dbReference>
<keyword evidence="6 9" id="KW-0133">Cell shape</keyword>
<evidence type="ECO:0000256" key="2">
    <source>
        <dbReference type="ARBA" id="ARBA00005992"/>
    </source>
</evidence>
<dbReference type="MEROPS" id="C82.003"/>
<dbReference type="eggNOG" id="COG1376">
    <property type="taxonomic scope" value="Bacteria"/>
</dbReference>
<evidence type="ECO:0000256" key="1">
    <source>
        <dbReference type="ARBA" id="ARBA00004752"/>
    </source>
</evidence>
<dbReference type="CDD" id="cd00118">
    <property type="entry name" value="LysM"/>
    <property type="match status" value="1"/>
</dbReference>
<dbReference type="AlphaFoldDB" id="C0GJB9"/>
<dbReference type="InterPro" id="IPR018392">
    <property type="entry name" value="LysM"/>
</dbReference>
<keyword evidence="3" id="KW-0328">Glycosyltransferase</keyword>
<dbReference type="Pfam" id="PF03734">
    <property type="entry name" value="YkuD"/>
    <property type="match status" value="1"/>
</dbReference>
<dbReference type="SUPFAM" id="SSF54106">
    <property type="entry name" value="LysM domain"/>
    <property type="match status" value="1"/>
</dbReference>
<evidence type="ECO:0000259" key="11">
    <source>
        <dbReference type="PROSITE" id="PS52029"/>
    </source>
</evidence>
<dbReference type="SUPFAM" id="SSF141523">
    <property type="entry name" value="L,D-transpeptidase catalytic domain-like"/>
    <property type="match status" value="1"/>
</dbReference>
<dbReference type="GO" id="GO:0005576">
    <property type="term" value="C:extracellular region"/>
    <property type="evidence" value="ECO:0007669"/>
    <property type="project" value="TreeGrafter"/>
</dbReference>
<dbReference type="PANTHER" id="PTHR30582">
    <property type="entry name" value="L,D-TRANSPEPTIDASE"/>
    <property type="match status" value="1"/>
</dbReference>
<comment type="caution">
    <text evidence="12">The sequence shown here is derived from an EMBL/GenBank/DDBJ whole genome shotgun (WGS) entry which is preliminary data.</text>
</comment>
<dbReference type="SMART" id="SM00257">
    <property type="entry name" value="LysM"/>
    <property type="match status" value="1"/>
</dbReference>
<dbReference type="EMBL" id="ACJM01000015">
    <property type="protein sequence ID" value="EEG76604.1"/>
    <property type="molecule type" value="Genomic_DNA"/>
</dbReference>
<dbReference type="InterPro" id="IPR036779">
    <property type="entry name" value="LysM_dom_sf"/>
</dbReference>
<keyword evidence="13" id="KW-1185">Reference proteome</keyword>
<dbReference type="GO" id="GO:0008360">
    <property type="term" value="P:regulation of cell shape"/>
    <property type="evidence" value="ECO:0007669"/>
    <property type="project" value="UniProtKB-UniRule"/>
</dbReference>
<comment type="pathway">
    <text evidence="1 9">Cell wall biogenesis; peptidoglycan biosynthesis.</text>
</comment>
<evidence type="ECO:0000259" key="10">
    <source>
        <dbReference type="PROSITE" id="PS51782"/>
    </source>
</evidence>
<sequence>MTRIEINRLMKKLTFYHQGQYYKTYPIAIGKPDTPTPLGEFSVYEKNPRPHQMLGTRWMAFTYQRHGIHGTFNPWTIGTAATAGCVRMYNEDVEELFPLTPIGTPVIIFEKEEKVKIPEHIGKEVYQVRPGDTVETIARRFRITPEQLIHFNKIKFPKYLHPGKLLVIPKFE</sequence>
<protein>
    <submittedName>
        <fullName evidence="12">ErfK/YbiS/YcfS/YnhG family protein</fullName>
    </submittedName>
</protein>
<keyword evidence="7 9" id="KW-0573">Peptidoglycan synthesis</keyword>
<dbReference type="InterPro" id="IPR005490">
    <property type="entry name" value="LD_TPept_cat_dom"/>
</dbReference>
<evidence type="ECO:0000256" key="9">
    <source>
        <dbReference type="PROSITE-ProRule" id="PRU01373"/>
    </source>
</evidence>